<dbReference type="PANTHER" id="PTHR47293:SF68">
    <property type="entry name" value="JACALIN-RELATED LECTIN 3"/>
    <property type="match status" value="1"/>
</dbReference>
<dbReference type="AlphaFoldDB" id="A0AAD9X7T4"/>
<dbReference type="Proteomes" id="UP001280121">
    <property type="component" value="Unassembled WGS sequence"/>
</dbReference>
<evidence type="ECO:0000256" key="1">
    <source>
        <dbReference type="ARBA" id="ARBA00006568"/>
    </source>
</evidence>
<dbReference type="EMBL" id="JANJYI010000004">
    <property type="protein sequence ID" value="KAK2654023.1"/>
    <property type="molecule type" value="Genomic_DNA"/>
</dbReference>
<keyword evidence="5" id="KW-1185">Reference proteome</keyword>
<dbReference type="GO" id="GO:0030246">
    <property type="term" value="F:carbohydrate binding"/>
    <property type="evidence" value="ECO:0007669"/>
    <property type="project" value="UniProtKB-KW"/>
</dbReference>
<dbReference type="InterPro" id="IPR036404">
    <property type="entry name" value="Jacalin-like_lectin_dom_sf"/>
</dbReference>
<sequence>MKSNVVRKQLGVGGGWSHFNGRFLEVGGKVKLDCSSEYLVGMVGFYGRIEENGGFEAVRSISFYTNNEKYGPFGTEIGTGFGSPTFNGKIVGFHGRSGAYLDAIGVHMEYF</sequence>
<dbReference type="Gene3D" id="2.100.10.30">
    <property type="entry name" value="Jacalin-like lectin domain"/>
    <property type="match status" value="1"/>
</dbReference>
<evidence type="ECO:0000313" key="5">
    <source>
        <dbReference type="Proteomes" id="UP001280121"/>
    </source>
</evidence>
<dbReference type="InterPro" id="IPR001229">
    <property type="entry name" value="Jacalin-like_lectin_dom"/>
</dbReference>
<reference evidence="4" key="1">
    <citation type="journal article" date="2023" name="Plant J.">
        <title>Genome sequences and population genomics provide insights into the demographic history, inbreeding, and mutation load of two 'living fossil' tree species of Dipteronia.</title>
        <authorList>
            <person name="Feng Y."/>
            <person name="Comes H.P."/>
            <person name="Chen J."/>
            <person name="Zhu S."/>
            <person name="Lu R."/>
            <person name="Zhang X."/>
            <person name="Li P."/>
            <person name="Qiu J."/>
            <person name="Olsen K.M."/>
            <person name="Qiu Y."/>
        </authorList>
    </citation>
    <scope>NUCLEOTIDE SEQUENCE</scope>
    <source>
        <strain evidence="4">KIB01</strain>
    </source>
</reference>
<dbReference type="PANTHER" id="PTHR47293">
    <property type="entry name" value="JACALIN-RELATED LECTIN 3"/>
    <property type="match status" value="1"/>
</dbReference>
<gene>
    <name evidence="4" type="ORF">Ddye_013879</name>
</gene>
<dbReference type="Pfam" id="PF01419">
    <property type="entry name" value="Jacalin"/>
    <property type="match status" value="1"/>
</dbReference>
<evidence type="ECO:0000313" key="4">
    <source>
        <dbReference type="EMBL" id="KAK2654023.1"/>
    </source>
</evidence>
<evidence type="ECO:0000259" key="3">
    <source>
        <dbReference type="PROSITE" id="PS51752"/>
    </source>
</evidence>
<name>A0AAD9X7T4_9ROSI</name>
<comment type="caution">
    <text evidence="4">The sequence shown here is derived from an EMBL/GenBank/DDBJ whole genome shotgun (WGS) entry which is preliminary data.</text>
</comment>
<protein>
    <recommendedName>
        <fullName evidence="3">Jacalin-type lectin domain-containing protein</fullName>
    </recommendedName>
</protein>
<keyword evidence="2" id="KW-0430">Lectin</keyword>
<dbReference type="SUPFAM" id="SSF51101">
    <property type="entry name" value="Mannose-binding lectins"/>
    <property type="match status" value="1"/>
</dbReference>
<dbReference type="PROSITE" id="PS51752">
    <property type="entry name" value="JACALIN_LECTIN"/>
    <property type="match status" value="1"/>
</dbReference>
<evidence type="ECO:0000256" key="2">
    <source>
        <dbReference type="ARBA" id="ARBA00022734"/>
    </source>
</evidence>
<accession>A0AAD9X7T4</accession>
<proteinExistence type="inferred from homology"/>
<dbReference type="SMART" id="SM00915">
    <property type="entry name" value="Jacalin"/>
    <property type="match status" value="1"/>
</dbReference>
<organism evidence="4 5">
    <name type="scientific">Dipteronia dyeriana</name>
    <dbReference type="NCBI Taxonomy" id="168575"/>
    <lineage>
        <taxon>Eukaryota</taxon>
        <taxon>Viridiplantae</taxon>
        <taxon>Streptophyta</taxon>
        <taxon>Embryophyta</taxon>
        <taxon>Tracheophyta</taxon>
        <taxon>Spermatophyta</taxon>
        <taxon>Magnoliopsida</taxon>
        <taxon>eudicotyledons</taxon>
        <taxon>Gunneridae</taxon>
        <taxon>Pentapetalae</taxon>
        <taxon>rosids</taxon>
        <taxon>malvids</taxon>
        <taxon>Sapindales</taxon>
        <taxon>Sapindaceae</taxon>
        <taxon>Hippocastanoideae</taxon>
        <taxon>Acereae</taxon>
        <taxon>Dipteronia</taxon>
    </lineage>
</organism>
<feature type="domain" description="Jacalin-type lectin" evidence="3">
    <location>
        <begin position="1"/>
        <end position="110"/>
    </location>
</feature>
<comment type="similarity">
    <text evidence="1">Belongs to the jacalin lectin family.</text>
</comment>